<proteinExistence type="predicted"/>
<reference evidence="1" key="1">
    <citation type="submission" date="2015-12" db="EMBL/GenBank/DDBJ databases">
        <title>Gene expression during late stages of embryo sac development: a critical building block for successful pollen-pistil interactions.</title>
        <authorList>
            <person name="Liu Y."/>
            <person name="Joly V."/>
            <person name="Sabar M."/>
            <person name="Matton D.P."/>
        </authorList>
    </citation>
    <scope>NUCLEOTIDE SEQUENCE</scope>
</reference>
<sequence>MKHLFQHFQTKDFERLKYFFRIEVAQSRSGYFATKVCLRNSTERKCTQSHQEATHFPAFACAKVVQII</sequence>
<dbReference type="EMBL" id="GEDG01028174">
    <property type="protein sequence ID" value="JAP13361.1"/>
    <property type="molecule type" value="Transcribed_RNA"/>
</dbReference>
<evidence type="ECO:0000313" key="1">
    <source>
        <dbReference type="EMBL" id="JAP13361.1"/>
    </source>
</evidence>
<protein>
    <submittedName>
        <fullName evidence="1">Putative ovule protein</fullName>
    </submittedName>
</protein>
<accession>A0A0V0GZ23</accession>
<name>A0A0V0GZ23_SOLCH</name>
<dbReference type="AlphaFoldDB" id="A0A0V0GZ23"/>
<organism evidence="1">
    <name type="scientific">Solanum chacoense</name>
    <name type="common">Chaco potato</name>
    <dbReference type="NCBI Taxonomy" id="4108"/>
    <lineage>
        <taxon>Eukaryota</taxon>
        <taxon>Viridiplantae</taxon>
        <taxon>Streptophyta</taxon>
        <taxon>Embryophyta</taxon>
        <taxon>Tracheophyta</taxon>
        <taxon>Spermatophyta</taxon>
        <taxon>Magnoliopsida</taxon>
        <taxon>eudicotyledons</taxon>
        <taxon>Gunneridae</taxon>
        <taxon>Pentapetalae</taxon>
        <taxon>asterids</taxon>
        <taxon>lamiids</taxon>
        <taxon>Solanales</taxon>
        <taxon>Solanaceae</taxon>
        <taxon>Solanoideae</taxon>
        <taxon>Solaneae</taxon>
        <taxon>Solanum</taxon>
    </lineage>
</organism>